<reference evidence="2 3" key="1">
    <citation type="submission" date="2021-03" db="EMBL/GenBank/DDBJ databases">
        <authorList>
            <person name="Grouzdev D.S."/>
        </authorList>
    </citation>
    <scope>NUCLEOTIDE SEQUENCE [LARGE SCALE GENOMIC DNA]</scope>
    <source>
        <strain evidence="2 3">M50-1</strain>
    </source>
</reference>
<keyword evidence="3" id="KW-1185">Reference proteome</keyword>
<evidence type="ECO:0000313" key="3">
    <source>
        <dbReference type="Proteomes" id="UP001193081"/>
    </source>
</evidence>
<protein>
    <submittedName>
        <fullName evidence="2">Flp family type IVb pilin</fullName>
    </submittedName>
</protein>
<dbReference type="RefSeq" id="WP_135479375.1">
    <property type="nucleotide sequence ID" value="NZ_SIJK02000029.1"/>
</dbReference>
<name>A0ABS4DCJ0_9CHLR</name>
<keyword evidence="1" id="KW-0812">Transmembrane</keyword>
<comment type="caution">
    <text evidence="2">The sequence shown here is derived from an EMBL/GenBank/DDBJ whole genome shotgun (WGS) entry which is preliminary data.</text>
</comment>
<evidence type="ECO:0000313" key="2">
    <source>
        <dbReference type="EMBL" id="MBP1467155.1"/>
    </source>
</evidence>
<evidence type="ECO:0000256" key="1">
    <source>
        <dbReference type="SAM" id="Phobius"/>
    </source>
</evidence>
<dbReference type="InterPro" id="IPR007047">
    <property type="entry name" value="Flp_Fap"/>
</dbReference>
<keyword evidence="1" id="KW-1133">Transmembrane helix</keyword>
<dbReference type="EMBL" id="SIJK02000029">
    <property type="protein sequence ID" value="MBP1467155.1"/>
    <property type="molecule type" value="Genomic_DNA"/>
</dbReference>
<organism evidence="2 3">
    <name type="scientific">Candidatus Chloroploca mongolica</name>
    <dbReference type="NCBI Taxonomy" id="2528176"/>
    <lineage>
        <taxon>Bacteria</taxon>
        <taxon>Bacillati</taxon>
        <taxon>Chloroflexota</taxon>
        <taxon>Chloroflexia</taxon>
        <taxon>Chloroflexales</taxon>
        <taxon>Chloroflexineae</taxon>
        <taxon>Oscillochloridaceae</taxon>
        <taxon>Candidatus Chloroploca</taxon>
    </lineage>
</organism>
<proteinExistence type="predicted"/>
<feature type="transmembrane region" description="Helical" evidence="1">
    <location>
        <begin position="14"/>
        <end position="35"/>
    </location>
</feature>
<dbReference type="Proteomes" id="UP001193081">
    <property type="component" value="Unassembled WGS sequence"/>
</dbReference>
<dbReference type="Pfam" id="PF04964">
    <property type="entry name" value="Flp_Fap"/>
    <property type="match status" value="1"/>
</dbReference>
<keyword evidence="1" id="KW-0472">Membrane</keyword>
<gene>
    <name evidence="2" type="ORF">EYB53_015685</name>
</gene>
<sequence>MLRSFFAKEEGQGLVEYALILVLIAIVVIGILTVLGGRVNQVFSEINSGLAPK</sequence>
<accession>A0ABS4DCJ0</accession>